<accession>A0A1D7QMT3</accession>
<keyword evidence="1" id="KW-0732">Signal</keyword>
<dbReference type="EMBL" id="CP017141">
    <property type="protein sequence ID" value="AOM79971.1"/>
    <property type="molecule type" value="Genomic_DNA"/>
</dbReference>
<evidence type="ECO:0008006" key="4">
    <source>
        <dbReference type="Google" id="ProtNLM"/>
    </source>
</evidence>
<keyword evidence="3" id="KW-1185">Reference proteome</keyword>
<protein>
    <recommendedName>
        <fullName evidence="4">Lipoprotein</fullName>
    </recommendedName>
</protein>
<evidence type="ECO:0000256" key="1">
    <source>
        <dbReference type="SAM" id="SignalP"/>
    </source>
</evidence>
<reference evidence="2 3" key="1">
    <citation type="submission" date="2016-08" db="EMBL/GenBank/DDBJ databases">
        <authorList>
            <person name="Seilhamer J.J."/>
        </authorList>
    </citation>
    <scope>NUCLEOTIDE SEQUENCE [LARGE SCALE GENOMIC DNA]</scope>
    <source>
        <strain evidence="2 3">DX4</strain>
    </source>
</reference>
<organism evidence="2 3">
    <name type="scientific">Pedobacter steynii</name>
    <dbReference type="NCBI Taxonomy" id="430522"/>
    <lineage>
        <taxon>Bacteria</taxon>
        <taxon>Pseudomonadati</taxon>
        <taxon>Bacteroidota</taxon>
        <taxon>Sphingobacteriia</taxon>
        <taxon>Sphingobacteriales</taxon>
        <taxon>Sphingobacteriaceae</taxon>
        <taxon>Pedobacter</taxon>
    </lineage>
</organism>
<dbReference type="OrthoDB" id="1099822at2"/>
<evidence type="ECO:0000313" key="2">
    <source>
        <dbReference type="EMBL" id="AOM79971.1"/>
    </source>
</evidence>
<name>A0A1D7QMT3_9SPHI</name>
<gene>
    <name evidence="2" type="ORF">BFS30_24085</name>
</gene>
<feature type="signal peptide" evidence="1">
    <location>
        <begin position="1"/>
        <end position="23"/>
    </location>
</feature>
<dbReference type="RefSeq" id="WP_069381633.1">
    <property type="nucleotide sequence ID" value="NZ_CP017141.1"/>
</dbReference>
<dbReference type="Proteomes" id="UP000094313">
    <property type="component" value="Chromosome"/>
</dbReference>
<proteinExistence type="predicted"/>
<feature type="chain" id="PRO_5009098879" description="Lipoprotein" evidence="1">
    <location>
        <begin position="24"/>
        <end position="150"/>
    </location>
</feature>
<evidence type="ECO:0000313" key="3">
    <source>
        <dbReference type="Proteomes" id="UP000094313"/>
    </source>
</evidence>
<dbReference type="AlphaFoldDB" id="A0A1D7QMT3"/>
<sequence length="150" mass="16815">MKTILTFTISLFSLALFSCNSQKAGSNAQDTTKAEAKVMVGGDQDEHGCKASAGYQWSVVKQGCIRPFELTDKMKDLTDSTMAGFLLFSDDKKKVEIFAKEFKTPLVMGSQEAEVFISDDKLYKLEKDAQKHWVLYKNEDGKARIILEQV</sequence>
<dbReference type="PROSITE" id="PS51257">
    <property type="entry name" value="PROKAR_LIPOPROTEIN"/>
    <property type="match status" value="1"/>
</dbReference>
<dbReference type="KEGG" id="psty:BFS30_24085"/>